<accession>D1PR22</accession>
<comment type="caution">
    <text evidence="1">The sequence shown here is derived from an EMBL/GenBank/DDBJ whole genome shotgun (WGS) entry which is preliminary data.</text>
</comment>
<dbReference type="AlphaFoldDB" id="D1PR22"/>
<dbReference type="HOGENOM" id="CLU_1552219_0_0_9"/>
<organism evidence="1 2">
    <name type="scientific">Subdoligranulum variabile DSM 15176</name>
    <dbReference type="NCBI Taxonomy" id="411471"/>
    <lineage>
        <taxon>Bacteria</taxon>
        <taxon>Bacillati</taxon>
        <taxon>Bacillota</taxon>
        <taxon>Clostridia</taxon>
        <taxon>Eubacteriales</taxon>
        <taxon>Oscillospiraceae</taxon>
        <taxon>Subdoligranulum</taxon>
    </lineage>
</organism>
<gene>
    <name evidence="1" type="ORF">SUBVAR_06849</name>
</gene>
<dbReference type="Proteomes" id="UP000003438">
    <property type="component" value="Unassembled WGS sequence"/>
</dbReference>
<dbReference type="EMBL" id="ACBY02000054">
    <property type="protein sequence ID" value="EFB74869.1"/>
    <property type="molecule type" value="Genomic_DNA"/>
</dbReference>
<evidence type="ECO:0000313" key="2">
    <source>
        <dbReference type="Proteomes" id="UP000003438"/>
    </source>
</evidence>
<reference evidence="1" key="1">
    <citation type="submission" date="2009-12" db="EMBL/GenBank/DDBJ databases">
        <authorList>
            <person name="Weinstock G."/>
            <person name="Sodergren E."/>
            <person name="Clifton S."/>
            <person name="Fulton L."/>
            <person name="Fulton B."/>
            <person name="Courtney L."/>
            <person name="Fronick C."/>
            <person name="Harrison M."/>
            <person name="Strong C."/>
            <person name="Farmer C."/>
            <person name="Delahaunty K."/>
            <person name="Markovic C."/>
            <person name="Hall O."/>
            <person name="Minx P."/>
            <person name="Tomlinson C."/>
            <person name="Mitreva M."/>
            <person name="Nelson J."/>
            <person name="Hou S."/>
            <person name="Wollam A."/>
            <person name="Pepin K.H."/>
            <person name="Johnson M."/>
            <person name="Bhonagiri V."/>
            <person name="Nash W.E."/>
            <person name="Warren W."/>
            <person name="Chinwalla A."/>
            <person name="Mardis E.R."/>
            <person name="Wilson R.K."/>
        </authorList>
    </citation>
    <scope>NUCLEOTIDE SEQUENCE [LARGE SCALE GENOMIC DNA]</scope>
    <source>
        <strain evidence="1">DSM 15176</strain>
    </source>
</reference>
<sequence>MCEQKTGICRISRLIGQPVYYIGRASNMLDLHFGEDVVVPDRISGEKHVGTYSLHVQCPWRIINLEKGKMLLGSLDFYAPSTGSLAAADFDYNHFDWDVPGGNLFDEKAQKWFAGLEHVTVVAARMNRFGDARIDLSNGDRIEIFVTATDDGECWRLFLSAESTIQLVVYGDAD</sequence>
<dbReference type="RefSeq" id="WP_007048200.1">
    <property type="nucleotide sequence ID" value="NZ_GG704770.1"/>
</dbReference>
<dbReference type="OrthoDB" id="2059196at2"/>
<proteinExistence type="predicted"/>
<name>D1PR22_9FIRM</name>
<evidence type="ECO:0000313" key="1">
    <source>
        <dbReference type="EMBL" id="EFB74869.1"/>
    </source>
</evidence>
<protein>
    <submittedName>
        <fullName evidence="1">Uncharacterized protein</fullName>
    </submittedName>
</protein>
<keyword evidence="2" id="KW-1185">Reference proteome</keyword>
<dbReference type="STRING" id="411471.SUBVAR_06849"/>